<evidence type="ECO:0000313" key="6">
    <source>
        <dbReference type="EMBL" id="KAA2240724.1"/>
    </source>
</evidence>
<dbReference type="Proteomes" id="UP000324611">
    <property type="component" value="Unassembled WGS sequence"/>
</dbReference>
<accession>A0A5B2VPS7</accession>
<dbReference type="Pfam" id="PF01152">
    <property type="entry name" value="Bac_globin"/>
    <property type="match status" value="1"/>
</dbReference>
<dbReference type="CDD" id="cd08916">
    <property type="entry name" value="TrHb3_P"/>
    <property type="match status" value="1"/>
</dbReference>
<dbReference type="GO" id="GO:0019825">
    <property type="term" value="F:oxygen binding"/>
    <property type="evidence" value="ECO:0007669"/>
    <property type="project" value="InterPro"/>
</dbReference>
<organism evidence="6 7">
    <name type="scientific">Chitinophaga agrisoli</name>
    <dbReference type="NCBI Taxonomy" id="2607653"/>
    <lineage>
        <taxon>Bacteria</taxon>
        <taxon>Pseudomonadati</taxon>
        <taxon>Bacteroidota</taxon>
        <taxon>Chitinophagia</taxon>
        <taxon>Chitinophagales</taxon>
        <taxon>Chitinophagaceae</taxon>
        <taxon>Chitinophaga</taxon>
    </lineage>
</organism>
<sequence>MSTTTDISNKADIRLLVDTFYGQVRENTLLGPIFNGAIGDHWPAHLERMYSFWQTVLFHEQDYQGNPFMKHVNLPIHQDHFDTWLKLWHASVDRHFSGEKATEAKWRGDKMAAMFISKLDYYRANPGRPLL</sequence>
<evidence type="ECO:0000256" key="2">
    <source>
        <dbReference type="ARBA" id="ARBA00022617"/>
    </source>
</evidence>
<dbReference type="AlphaFoldDB" id="A0A5B2VPS7"/>
<keyword evidence="2 5" id="KW-0349">Heme</keyword>
<keyword evidence="1" id="KW-0813">Transport</keyword>
<protein>
    <submittedName>
        <fullName evidence="6">Group III truncated hemoglobin</fullName>
    </submittedName>
</protein>
<keyword evidence="4 5" id="KW-0408">Iron</keyword>
<reference evidence="6 7" key="2">
    <citation type="submission" date="2019-09" db="EMBL/GenBank/DDBJ databases">
        <authorList>
            <person name="Jin C."/>
        </authorList>
    </citation>
    <scope>NUCLEOTIDE SEQUENCE [LARGE SCALE GENOMIC DNA]</scope>
    <source>
        <strain evidence="6 7">BN140078</strain>
    </source>
</reference>
<dbReference type="InterPro" id="IPR001486">
    <property type="entry name" value="Hemoglobin_trunc"/>
</dbReference>
<name>A0A5B2VPS7_9BACT</name>
<dbReference type="EMBL" id="VUOC01000004">
    <property type="protein sequence ID" value="KAA2240724.1"/>
    <property type="molecule type" value="Genomic_DNA"/>
</dbReference>
<dbReference type="InterPro" id="IPR012292">
    <property type="entry name" value="Globin/Proto"/>
</dbReference>
<evidence type="ECO:0000256" key="5">
    <source>
        <dbReference type="PIRSR" id="PIRSR601486-1"/>
    </source>
</evidence>
<dbReference type="InterPro" id="IPR009050">
    <property type="entry name" value="Globin-like_sf"/>
</dbReference>
<dbReference type="RefSeq" id="WP_149841901.1">
    <property type="nucleotide sequence ID" value="NZ_VUOC01000004.1"/>
</dbReference>
<evidence type="ECO:0000313" key="7">
    <source>
        <dbReference type="Proteomes" id="UP000324611"/>
    </source>
</evidence>
<gene>
    <name evidence="6" type="ORF">F0L74_31780</name>
</gene>
<dbReference type="GO" id="GO:0020037">
    <property type="term" value="F:heme binding"/>
    <property type="evidence" value="ECO:0007669"/>
    <property type="project" value="InterPro"/>
</dbReference>
<evidence type="ECO:0000256" key="1">
    <source>
        <dbReference type="ARBA" id="ARBA00022448"/>
    </source>
</evidence>
<evidence type="ECO:0000256" key="3">
    <source>
        <dbReference type="ARBA" id="ARBA00022723"/>
    </source>
</evidence>
<reference evidence="6 7" key="1">
    <citation type="submission" date="2019-09" db="EMBL/GenBank/DDBJ databases">
        <title>Chitinophaga ginsengihumi sp. nov., isolated from soil of ginseng rhizosphere.</title>
        <authorList>
            <person name="Lee J."/>
        </authorList>
    </citation>
    <scope>NUCLEOTIDE SEQUENCE [LARGE SCALE GENOMIC DNA]</scope>
    <source>
        <strain evidence="6 7">BN140078</strain>
    </source>
</reference>
<keyword evidence="7" id="KW-1185">Reference proteome</keyword>
<dbReference type="GO" id="GO:0046872">
    <property type="term" value="F:metal ion binding"/>
    <property type="evidence" value="ECO:0007669"/>
    <property type="project" value="UniProtKB-KW"/>
</dbReference>
<dbReference type="SUPFAM" id="SSF46458">
    <property type="entry name" value="Globin-like"/>
    <property type="match status" value="1"/>
</dbReference>
<proteinExistence type="predicted"/>
<keyword evidence="3 5" id="KW-0479">Metal-binding</keyword>
<feature type="binding site" description="distal binding residue" evidence="5">
    <location>
        <position position="45"/>
    </location>
    <ligand>
        <name>heme</name>
        <dbReference type="ChEBI" id="CHEBI:30413"/>
    </ligand>
    <ligandPart>
        <name>Fe</name>
        <dbReference type="ChEBI" id="CHEBI:18248"/>
    </ligandPart>
</feature>
<evidence type="ECO:0000256" key="4">
    <source>
        <dbReference type="ARBA" id="ARBA00023004"/>
    </source>
</evidence>
<comment type="caution">
    <text evidence="6">The sequence shown here is derived from an EMBL/GenBank/DDBJ whole genome shotgun (WGS) entry which is preliminary data.</text>
</comment>
<dbReference type="Gene3D" id="1.10.490.10">
    <property type="entry name" value="Globins"/>
    <property type="match status" value="1"/>
</dbReference>